<evidence type="ECO:0000256" key="6">
    <source>
        <dbReference type="ARBA" id="ARBA00023136"/>
    </source>
</evidence>
<dbReference type="SUPFAM" id="SSF56935">
    <property type="entry name" value="Porins"/>
    <property type="match status" value="1"/>
</dbReference>
<protein>
    <submittedName>
        <fullName evidence="13">TonB-dependent receptor</fullName>
    </submittedName>
</protein>
<keyword evidence="3 8" id="KW-1134">Transmembrane beta strand</keyword>
<evidence type="ECO:0000313" key="13">
    <source>
        <dbReference type="EMBL" id="MEE1675870.1"/>
    </source>
</evidence>
<feature type="chain" id="PRO_5047220632" evidence="10">
    <location>
        <begin position="21"/>
        <end position="683"/>
    </location>
</feature>
<dbReference type="Pfam" id="PF07715">
    <property type="entry name" value="Plug"/>
    <property type="match status" value="1"/>
</dbReference>
<gene>
    <name evidence="13" type="ORF">SNR37_001197</name>
</gene>
<evidence type="ECO:0000256" key="9">
    <source>
        <dbReference type="RuleBase" id="RU003357"/>
    </source>
</evidence>
<dbReference type="PROSITE" id="PS52016">
    <property type="entry name" value="TONB_DEPENDENT_REC_3"/>
    <property type="match status" value="1"/>
</dbReference>
<evidence type="ECO:0000256" key="3">
    <source>
        <dbReference type="ARBA" id="ARBA00022452"/>
    </source>
</evidence>
<dbReference type="Gene3D" id="2.170.130.10">
    <property type="entry name" value="TonB-dependent receptor, plug domain"/>
    <property type="match status" value="1"/>
</dbReference>
<feature type="domain" description="TonB-dependent receptor-like beta-barrel" evidence="11">
    <location>
        <begin position="182"/>
        <end position="650"/>
    </location>
</feature>
<keyword evidence="5 9" id="KW-0798">TonB box</keyword>
<reference evidence="13 14" key="2">
    <citation type="submission" date="2023-12" db="EMBL/GenBank/DDBJ databases">
        <authorList>
            <consortium name="Cladostephus spongiosus"/>
            <person name="Lorente B."/>
            <person name="Cabral C."/>
            <person name="Frias J."/>
            <person name="Faria J."/>
            <person name="Toubarro D."/>
        </authorList>
    </citation>
    <scope>NUCLEOTIDE SEQUENCE [LARGE SCALE GENOMIC DNA]</scope>
    <source>
        <strain evidence="13 14">ZMCS4</strain>
    </source>
</reference>
<evidence type="ECO:0000259" key="11">
    <source>
        <dbReference type="Pfam" id="PF00593"/>
    </source>
</evidence>
<keyword evidence="7 8" id="KW-0998">Cell outer membrane</keyword>
<proteinExistence type="inferred from homology"/>
<dbReference type="InterPro" id="IPR037066">
    <property type="entry name" value="Plug_dom_sf"/>
</dbReference>
<keyword evidence="2 8" id="KW-0813">Transport</keyword>
<dbReference type="Pfam" id="PF00593">
    <property type="entry name" value="TonB_dep_Rec_b-barrel"/>
    <property type="match status" value="1"/>
</dbReference>
<keyword evidence="13" id="KW-0675">Receptor</keyword>
<evidence type="ECO:0000256" key="5">
    <source>
        <dbReference type="ARBA" id="ARBA00023077"/>
    </source>
</evidence>
<evidence type="ECO:0000259" key="12">
    <source>
        <dbReference type="Pfam" id="PF07715"/>
    </source>
</evidence>
<organism evidence="13 14">
    <name type="scientific">Agarivorans aestuarii</name>
    <dbReference type="NCBI Taxonomy" id="1563703"/>
    <lineage>
        <taxon>Bacteria</taxon>
        <taxon>Pseudomonadati</taxon>
        <taxon>Pseudomonadota</taxon>
        <taxon>Gammaproteobacteria</taxon>
        <taxon>Alteromonadales</taxon>
        <taxon>Alteromonadaceae</taxon>
        <taxon>Agarivorans</taxon>
    </lineage>
</organism>
<accession>A0ABU7G9D7</accession>
<evidence type="ECO:0000256" key="1">
    <source>
        <dbReference type="ARBA" id="ARBA00004571"/>
    </source>
</evidence>
<dbReference type="PANTHER" id="PTHR30069:SF27">
    <property type="entry name" value="BLL4766 PROTEIN"/>
    <property type="match status" value="1"/>
</dbReference>
<keyword evidence="14" id="KW-1185">Reference proteome</keyword>
<evidence type="ECO:0000256" key="4">
    <source>
        <dbReference type="ARBA" id="ARBA00022692"/>
    </source>
</evidence>
<comment type="subcellular location">
    <subcellularLocation>
        <location evidence="1 8">Cell outer membrane</location>
        <topology evidence="1 8">Multi-pass membrane protein</topology>
    </subcellularLocation>
</comment>
<evidence type="ECO:0000313" key="14">
    <source>
        <dbReference type="Proteomes" id="UP001310248"/>
    </source>
</evidence>
<sequence length="683" mass="76198">MKYSAGVLWSLYMANVSAVAAEPLPNLDLESLMATDVQATSAMKRAQSAFTTAASLYVLSKEDIRASGAVSVAESLKLVPGLEVRQLDSNQWAITARGVAGRYTSKLLVMVDGQSVYNPSFAGVYWETLDVPLYDIERIEVIRGQGGLLWGSNATNGVINIITKNSLDTRETLVQVSSGDQLNYDVGLRHGGDIGSNGSYRVYGGVRDSDAAKTGKSLVANDEAKQQSLGARFDFAPNDDLSILTQLSYTHTDMGQNLKALSLATNQNTLYAERFERDDGRIMARAEHRLSNSSNQMLQASWAIQEGKQLYLEERFQSLDIDYQMNSLWGATQLDWGLNYRNSYLPFESNYIISSDENIDRLEQYGAFLQVQFALIPEQLNLSFGNKSEHNSFTGWEHQPVARITWQPNNQHVLWSAISQGVRIPSLAEFDYDSAINGTRVGEHFQTGIDAIDNYHVRTVLNGNQQVEPEKSLSYELGYRFSKQDWSFDLALFHTQSKDVFAVQPNPDSANLEQIAALLAQGKIIEAQQALQSTVLEFDVASNADLNVKGGEALVAWRPNVSFRAELGYSQMAYRYRLQENTQPAIGSDSDSKQLFAKTAWQPFKQHSFFALFRSINSDAYSVDDYDALDLSWAWQFMPRSSLSLTGKNLLAGSHLEYNNSSETYTVPNYIEPSVVLRFLAEF</sequence>
<name>A0ABU7G9D7_9ALTE</name>
<evidence type="ECO:0000256" key="10">
    <source>
        <dbReference type="SAM" id="SignalP"/>
    </source>
</evidence>
<dbReference type="PANTHER" id="PTHR30069">
    <property type="entry name" value="TONB-DEPENDENT OUTER MEMBRANE RECEPTOR"/>
    <property type="match status" value="1"/>
</dbReference>
<dbReference type="InterPro" id="IPR012910">
    <property type="entry name" value="Plug_dom"/>
</dbReference>
<dbReference type="InterPro" id="IPR000531">
    <property type="entry name" value="Beta-barrel_TonB"/>
</dbReference>
<keyword evidence="10" id="KW-0732">Signal</keyword>
<comment type="caution">
    <text evidence="13">The sequence shown here is derived from an EMBL/GenBank/DDBJ whole genome shotgun (WGS) entry which is preliminary data.</text>
</comment>
<keyword evidence="4 8" id="KW-0812">Transmembrane</keyword>
<dbReference type="Proteomes" id="UP001310248">
    <property type="component" value="Unassembled WGS sequence"/>
</dbReference>
<dbReference type="EMBL" id="JAYDYW010000016">
    <property type="protein sequence ID" value="MEE1675870.1"/>
    <property type="molecule type" value="Genomic_DNA"/>
</dbReference>
<dbReference type="InterPro" id="IPR039426">
    <property type="entry name" value="TonB-dep_rcpt-like"/>
</dbReference>
<comment type="similarity">
    <text evidence="8 9">Belongs to the TonB-dependent receptor family.</text>
</comment>
<feature type="signal peptide" evidence="10">
    <location>
        <begin position="1"/>
        <end position="20"/>
    </location>
</feature>
<dbReference type="InterPro" id="IPR036942">
    <property type="entry name" value="Beta-barrel_TonB_sf"/>
</dbReference>
<feature type="domain" description="TonB-dependent receptor plug" evidence="12">
    <location>
        <begin position="51"/>
        <end position="158"/>
    </location>
</feature>
<dbReference type="Gene3D" id="2.40.170.20">
    <property type="entry name" value="TonB-dependent receptor, beta-barrel domain"/>
    <property type="match status" value="1"/>
</dbReference>
<keyword evidence="6 8" id="KW-0472">Membrane</keyword>
<reference evidence="14" key="1">
    <citation type="submission" date="2023-07" db="EMBL/GenBank/DDBJ databases">
        <title>Draft genome sequence of Agarivorans aestuarii strain ZMCS4, a CAZymes producing bacteria isolated from the marine brown algae Clodostephus spongiosus.</title>
        <authorList>
            <person name="Lorente B."/>
            <person name="Cabral C."/>
            <person name="Frias J."/>
            <person name="Faria J."/>
            <person name="Toubarro D."/>
        </authorList>
    </citation>
    <scope>NUCLEOTIDE SEQUENCE [LARGE SCALE GENOMIC DNA]</scope>
    <source>
        <strain evidence="14">ZMCS4</strain>
    </source>
</reference>
<evidence type="ECO:0000256" key="8">
    <source>
        <dbReference type="PROSITE-ProRule" id="PRU01360"/>
    </source>
</evidence>
<evidence type="ECO:0000256" key="2">
    <source>
        <dbReference type="ARBA" id="ARBA00022448"/>
    </source>
</evidence>
<dbReference type="RefSeq" id="WP_329776646.1">
    <property type="nucleotide sequence ID" value="NZ_JAYDYW010000016.1"/>
</dbReference>
<evidence type="ECO:0000256" key="7">
    <source>
        <dbReference type="ARBA" id="ARBA00023237"/>
    </source>
</evidence>